<gene>
    <name evidence="8" type="ORF">SAMN02745194_03958</name>
</gene>
<dbReference type="PANTHER" id="PTHR10430:SF16">
    <property type="entry name" value="PEROXIREDOXIN-5, MITOCHONDRIAL"/>
    <property type="match status" value="1"/>
</dbReference>
<proteinExistence type="inferred from homology"/>
<dbReference type="Pfam" id="PF08534">
    <property type="entry name" value="Redoxin"/>
    <property type="match status" value="1"/>
</dbReference>
<dbReference type="RefSeq" id="WP_073137935.1">
    <property type="nucleotide sequence ID" value="NZ_FQZF01000028.1"/>
</dbReference>
<evidence type="ECO:0000256" key="1">
    <source>
        <dbReference type="ARBA" id="ARBA00022559"/>
    </source>
</evidence>
<evidence type="ECO:0000256" key="4">
    <source>
        <dbReference type="ARBA" id="ARBA00023284"/>
    </source>
</evidence>
<evidence type="ECO:0000256" key="6">
    <source>
        <dbReference type="RuleBase" id="RU366011"/>
    </source>
</evidence>
<keyword evidence="4 6" id="KW-0676">Redox-active center</keyword>
<reference evidence="8 9" key="1">
    <citation type="submission" date="2016-11" db="EMBL/GenBank/DDBJ databases">
        <authorList>
            <person name="Jaros S."/>
            <person name="Januszkiewicz K."/>
            <person name="Wedrychowicz H."/>
        </authorList>
    </citation>
    <scope>NUCLEOTIDE SEQUENCE [LARGE SCALE GENOMIC DNA]</scope>
    <source>
        <strain evidence="8 9">DSM 14916</strain>
    </source>
</reference>
<name>A0A1M6NZW3_9PROT</name>
<feature type="domain" description="Thioredoxin" evidence="7">
    <location>
        <begin position="3"/>
        <end position="160"/>
    </location>
</feature>
<evidence type="ECO:0000313" key="9">
    <source>
        <dbReference type="Proteomes" id="UP000184387"/>
    </source>
</evidence>
<dbReference type="EC" id="1.11.1.27" evidence="6"/>
<accession>A0A1M6NZW3</accession>
<organism evidence="8 9">
    <name type="scientific">Muricoccus roseus</name>
    <dbReference type="NCBI Taxonomy" id="198092"/>
    <lineage>
        <taxon>Bacteria</taxon>
        <taxon>Pseudomonadati</taxon>
        <taxon>Pseudomonadota</taxon>
        <taxon>Alphaproteobacteria</taxon>
        <taxon>Acetobacterales</taxon>
        <taxon>Roseomonadaceae</taxon>
        <taxon>Muricoccus</taxon>
    </lineage>
</organism>
<dbReference type="CDD" id="cd03013">
    <property type="entry name" value="PRX5_like"/>
    <property type="match status" value="1"/>
</dbReference>
<dbReference type="SUPFAM" id="SSF52833">
    <property type="entry name" value="Thioredoxin-like"/>
    <property type="match status" value="1"/>
</dbReference>
<dbReference type="AlphaFoldDB" id="A0A1M6NZW3"/>
<dbReference type="GO" id="GO:0005737">
    <property type="term" value="C:cytoplasm"/>
    <property type="evidence" value="ECO:0007669"/>
    <property type="project" value="TreeGrafter"/>
</dbReference>
<dbReference type="PANTHER" id="PTHR10430">
    <property type="entry name" value="PEROXIREDOXIN"/>
    <property type="match status" value="1"/>
</dbReference>
<dbReference type="GO" id="GO:0008379">
    <property type="term" value="F:thioredoxin peroxidase activity"/>
    <property type="evidence" value="ECO:0007669"/>
    <property type="project" value="InterPro"/>
</dbReference>
<dbReference type="EMBL" id="FQZF01000028">
    <property type="protein sequence ID" value="SHK01183.1"/>
    <property type="molecule type" value="Genomic_DNA"/>
</dbReference>
<dbReference type="InterPro" id="IPR013740">
    <property type="entry name" value="Redoxin"/>
</dbReference>
<keyword evidence="3 6" id="KW-0560">Oxidoreductase</keyword>
<sequence>MPIQTGDAIPSVKIMQATPEGPKEVDTAALLGTGTAVLFGVPGAFTPTCSARHLPGFVQQAAALKAKGVDTVACVAVNDAFVMAAWGKDQGVTDEVAMLADGSANFIKALGLEMDLTARGMGVRSQRFALVAKDGKVTYVGVEQPGAFEVSSAEAVLAKL</sequence>
<comment type="catalytic activity">
    <reaction evidence="6">
        <text>a hydroperoxide + 2 glutathione = an alcohol + glutathione disulfide + H2O</text>
        <dbReference type="Rhea" id="RHEA:62632"/>
        <dbReference type="ChEBI" id="CHEBI:15377"/>
        <dbReference type="ChEBI" id="CHEBI:30879"/>
        <dbReference type="ChEBI" id="CHEBI:35924"/>
        <dbReference type="ChEBI" id="CHEBI:57925"/>
        <dbReference type="ChEBI" id="CHEBI:58297"/>
        <dbReference type="EC" id="1.11.1.27"/>
    </reaction>
</comment>
<dbReference type="FunFam" id="3.40.30.10:FF:000020">
    <property type="entry name" value="Peroxiredoxin"/>
    <property type="match status" value="1"/>
</dbReference>
<protein>
    <recommendedName>
        <fullName evidence="6">Glutathione-dependent peroxiredoxin</fullName>
        <ecNumber evidence="6">1.11.1.27</ecNumber>
    </recommendedName>
</protein>
<dbReference type="InterPro" id="IPR037944">
    <property type="entry name" value="PRX5-like"/>
</dbReference>
<dbReference type="PROSITE" id="PS51352">
    <property type="entry name" value="THIOREDOXIN_2"/>
    <property type="match status" value="1"/>
</dbReference>
<evidence type="ECO:0000256" key="2">
    <source>
        <dbReference type="ARBA" id="ARBA00022862"/>
    </source>
</evidence>
<dbReference type="GO" id="GO:0042744">
    <property type="term" value="P:hydrogen peroxide catabolic process"/>
    <property type="evidence" value="ECO:0007669"/>
    <property type="project" value="TreeGrafter"/>
</dbReference>
<dbReference type="InterPro" id="IPR036249">
    <property type="entry name" value="Thioredoxin-like_sf"/>
</dbReference>
<keyword evidence="1 6" id="KW-0575">Peroxidase</keyword>
<dbReference type="STRING" id="198092.SAMN02745194_03958"/>
<dbReference type="Gene3D" id="3.40.30.10">
    <property type="entry name" value="Glutaredoxin"/>
    <property type="match status" value="1"/>
</dbReference>
<keyword evidence="2 6" id="KW-0049">Antioxidant</keyword>
<dbReference type="Proteomes" id="UP000184387">
    <property type="component" value="Unassembled WGS sequence"/>
</dbReference>
<keyword evidence="9" id="KW-1185">Reference proteome</keyword>
<feature type="active site" description="Cysteine sulfenic acid (-SOH) intermediate" evidence="5">
    <location>
        <position position="49"/>
    </location>
</feature>
<evidence type="ECO:0000256" key="5">
    <source>
        <dbReference type="PIRSR" id="PIRSR637944-1"/>
    </source>
</evidence>
<dbReference type="GO" id="GO:0045454">
    <property type="term" value="P:cell redox homeostasis"/>
    <property type="evidence" value="ECO:0007669"/>
    <property type="project" value="TreeGrafter"/>
</dbReference>
<evidence type="ECO:0000259" key="7">
    <source>
        <dbReference type="PROSITE" id="PS51352"/>
    </source>
</evidence>
<comment type="similarity">
    <text evidence="6">Belongs to the peroxiredoxin family. Prx5 subfamily.</text>
</comment>
<evidence type="ECO:0000256" key="3">
    <source>
        <dbReference type="ARBA" id="ARBA00023002"/>
    </source>
</evidence>
<dbReference type="GO" id="GO:0034599">
    <property type="term" value="P:cellular response to oxidative stress"/>
    <property type="evidence" value="ECO:0007669"/>
    <property type="project" value="InterPro"/>
</dbReference>
<evidence type="ECO:0000313" key="8">
    <source>
        <dbReference type="EMBL" id="SHK01183.1"/>
    </source>
</evidence>
<dbReference type="OrthoDB" id="9800621at2"/>
<dbReference type="InterPro" id="IPR013766">
    <property type="entry name" value="Thioredoxin_domain"/>
</dbReference>
<comment type="function">
    <text evidence="6">Thiol-specific peroxidase that catalyzes the reduction of hydrogen peroxide and organic hydroperoxides to water and alcohols, respectively. Plays a role in cell protection against oxidative stress by detoxifying peroxides.</text>
</comment>